<dbReference type="Gene3D" id="3.40.190.10">
    <property type="entry name" value="Periplasmic binding protein-like II"/>
    <property type="match status" value="1"/>
</dbReference>
<gene>
    <name evidence="2" type="ORF">N5B56_11095</name>
</gene>
<keyword evidence="1" id="KW-0732">Signal</keyword>
<feature type="chain" id="PRO_5046703311" evidence="1">
    <location>
        <begin position="22"/>
        <end position="474"/>
    </location>
</feature>
<dbReference type="Proteomes" id="UP001431199">
    <property type="component" value="Unassembled WGS sequence"/>
</dbReference>
<dbReference type="RefSeq" id="WP_260978955.1">
    <property type="nucleotide sequence ID" value="NZ_JAODBU010000011.1"/>
</dbReference>
<comment type="caution">
    <text evidence="2">The sequence shown here is derived from an EMBL/GenBank/DDBJ whole genome shotgun (WGS) entry which is preliminary data.</text>
</comment>
<dbReference type="PANTHER" id="PTHR43649">
    <property type="entry name" value="ARABINOSE-BINDING PROTEIN-RELATED"/>
    <property type="match status" value="1"/>
</dbReference>
<organism evidence="2 3">
    <name type="scientific">Eubacterium album</name>
    <dbReference type="NCBI Taxonomy" id="2978477"/>
    <lineage>
        <taxon>Bacteria</taxon>
        <taxon>Bacillati</taxon>
        <taxon>Bacillota</taxon>
        <taxon>Clostridia</taxon>
        <taxon>Eubacteriales</taxon>
        <taxon>Eubacteriaceae</taxon>
        <taxon>Eubacterium</taxon>
    </lineage>
</organism>
<name>A0ABT2M273_9FIRM</name>
<dbReference type="EMBL" id="JAODBU010000011">
    <property type="protein sequence ID" value="MCT7399624.1"/>
    <property type="molecule type" value="Genomic_DNA"/>
</dbReference>
<evidence type="ECO:0000313" key="3">
    <source>
        <dbReference type="Proteomes" id="UP001431199"/>
    </source>
</evidence>
<reference evidence="2" key="1">
    <citation type="submission" date="2022-09" db="EMBL/GenBank/DDBJ databases">
        <title>Eubacterium sp. LFL-14 isolated from human feces.</title>
        <authorList>
            <person name="Liu F."/>
        </authorList>
    </citation>
    <scope>NUCLEOTIDE SEQUENCE</scope>
    <source>
        <strain evidence="2">LFL-14</strain>
    </source>
</reference>
<dbReference type="InterPro" id="IPR050490">
    <property type="entry name" value="Bact_solute-bd_prot1"/>
</dbReference>
<dbReference type="SUPFAM" id="SSF53850">
    <property type="entry name" value="Periplasmic binding protein-like II"/>
    <property type="match status" value="1"/>
</dbReference>
<sequence length="474" mass="51818">MRKKQLLSLALIAALTTTMFAGCGSSGDKDSAKKKAEKEGKTVLSLGIWPSADLVDDVKNFEKYKETMNEQHSDVYVEPASYTYATDTFVSLAESGNCPTIFETWFTEPQKLIKQGLVADVTDILKERGWIDDMSPSVLSLLSDENGHVYGVPRDAYALGLMCNVELFEEAGLVDDKGIPKFPQTWDELAKDAKIIKDKTGAAGLCLLAKDNSGGWHFSNIAWCFGATLCTDNGDGTYTSHLDSTEAVAAMEYVYDLKWKYDVLTADPTAEDWASGFQQLGTGAAAMYIAANDAVAQPTQVNGLPTDKLAMGAIPAGPNGDQYSLTGGTPYMFSKDATKEEINAALDFLEIMGKSPVVNDTSIEGKQADAANRVSNGVPVIKSFPCWINQDYVDAEQKVIDEYKNVDSALYDSYFEKTGAEGNLRAEEPGDTQSMYKELTKVLQEVVTKKDCNVEELMKTANENYQKVLDKLNK</sequence>
<dbReference type="InterPro" id="IPR006059">
    <property type="entry name" value="SBP"/>
</dbReference>
<evidence type="ECO:0000256" key="1">
    <source>
        <dbReference type="SAM" id="SignalP"/>
    </source>
</evidence>
<accession>A0ABT2M273</accession>
<keyword evidence="3" id="KW-1185">Reference proteome</keyword>
<dbReference type="Pfam" id="PF01547">
    <property type="entry name" value="SBP_bac_1"/>
    <property type="match status" value="1"/>
</dbReference>
<protein>
    <submittedName>
        <fullName evidence="2">Extracellular solute-binding protein</fullName>
    </submittedName>
</protein>
<proteinExistence type="predicted"/>
<dbReference type="PANTHER" id="PTHR43649:SF16">
    <property type="entry name" value="SUGAR-BINDING LIPOPROTEIN"/>
    <property type="match status" value="1"/>
</dbReference>
<feature type="signal peptide" evidence="1">
    <location>
        <begin position="1"/>
        <end position="21"/>
    </location>
</feature>
<dbReference type="PROSITE" id="PS51257">
    <property type="entry name" value="PROKAR_LIPOPROTEIN"/>
    <property type="match status" value="1"/>
</dbReference>
<evidence type="ECO:0000313" key="2">
    <source>
        <dbReference type="EMBL" id="MCT7399624.1"/>
    </source>
</evidence>